<gene>
    <name evidence="8" type="ORF">A3D59_00290</name>
</gene>
<dbReference type="PANTHER" id="PTHR33823:SF4">
    <property type="entry name" value="GENERAL STRESS PROTEIN 16O"/>
    <property type="match status" value="1"/>
</dbReference>
<evidence type="ECO:0000256" key="5">
    <source>
        <dbReference type="SAM" id="Coils"/>
    </source>
</evidence>
<dbReference type="GO" id="GO:0008270">
    <property type="term" value="F:zinc ion binding"/>
    <property type="evidence" value="ECO:0007669"/>
    <property type="project" value="UniProtKB-KW"/>
</dbReference>
<dbReference type="InterPro" id="IPR000962">
    <property type="entry name" value="Znf_DskA_TraR"/>
</dbReference>
<evidence type="ECO:0000256" key="1">
    <source>
        <dbReference type="ARBA" id="ARBA00022723"/>
    </source>
</evidence>
<keyword evidence="1" id="KW-0479">Metal-binding</keyword>
<evidence type="ECO:0000256" key="6">
    <source>
        <dbReference type="SAM" id="MobiDB-lite"/>
    </source>
</evidence>
<evidence type="ECO:0000256" key="4">
    <source>
        <dbReference type="PROSITE-ProRule" id="PRU00510"/>
    </source>
</evidence>
<feature type="coiled-coil region" evidence="5">
    <location>
        <begin position="3"/>
        <end position="30"/>
    </location>
</feature>
<dbReference type="Pfam" id="PF01258">
    <property type="entry name" value="zf-dskA_traR"/>
    <property type="match status" value="1"/>
</dbReference>
<dbReference type="Gene3D" id="1.20.120.910">
    <property type="entry name" value="DksA, coiled-coil domain"/>
    <property type="match status" value="1"/>
</dbReference>
<reference evidence="8 9" key="1">
    <citation type="journal article" date="2016" name="Nat. Commun.">
        <title>Thousands of microbial genomes shed light on interconnected biogeochemical processes in an aquifer system.</title>
        <authorList>
            <person name="Anantharaman K."/>
            <person name="Brown C.T."/>
            <person name="Hug L.A."/>
            <person name="Sharon I."/>
            <person name="Castelle C.J."/>
            <person name="Probst A.J."/>
            <person name="Thomas B.C."/>
            <person name="Singh A."/>
            <person name="Wilkins M.J."/>
            <person name="Karaoz U."/>
            <person name="Brodie E.L."/>
            <person name="Williams K.H."/>
            <person name="Hubbard S.S."/>
            <person name="Banfield J.F."/>
        </authorList>
    </citation>
    <scope>NUCLEOTIDE SEQUENCE [LARGE SCALE GENOMIC DNA]</scope>
</reference>
<dbReference type="PROSITE" id="PS51128">
    <property type="entry name" value="ZF_DKSA_2"/>
    <property type="match status" value="1"/>
</dbReference>
<sequence>MDKNFLKQQKENLERHKEEIRQQLETFATEDPRLPGDWDTRFPKHDGGVGSSALEDATDEVEEYATRLPIEHTLETRLKDIILALGKIEKNRYGHCEKCKKPLARERLEAYPAARLCVDCNSK</sequence>
<dbReference type="PANTHER" id="PTHR33823">
    <property type="entry name" value="RNA POLYMERASE-BINDING TRANSCRIPTION FACTOR DKSA-RELATED"/>
    <property type="match status" value="1"/>
</dbReference>
<evidence type="ECO:0000256" key="2">
    <source>
        <dbReference type="ARBA" id="ARBA00022771"/>
    </source>
</evidence>
<keyword evidence="3" id="KW-0862">Zinc</keyword>
<dbReference type="AlphaFoldDB" id="A0A1G2R567"/>
<keyword evidence="5" id="KW-0175">Coiled coil</keyword>
<dbReference type="EMBL" id="MHTX01000043">
    <property type="protein sequence ID" value="OHA67231.1"/>
    <property type="molecule type" value="Genomic_DNA"/>
</dbReference>
<organism evidence="8 9">
    <name type="scientific">Candidatus Wildermuthbacteria bacterium RIFCSPHIGHO2_02_FULL_47_17</name>
    <dbReference type="NCBI Taxonomy" id="1802452"/>
    <lineage>
        <taxon>Bacteria</taxon>
        <taxon>Candidatus Wildermuthiibacteriota</taxon>
    </lineage>
</organism>
<comment type="caution">
    <text evidence="8">The sequence shown here is derived from an EMBL/GenBank/DDBJ whole genome shotgun (WGS) entry which is preliminary data.</text>
</comment>
<protein>
    <recommendedName>
        <fullName evidence="7">Zinc finger DksA/TraR C4-type domain-containing protein</fullName>
    </recommendedName>
</protein>
<evidence type="ECO:0000313" key="9">
    <source>
        <dbReference type="Proteomes" id="UP000179258"/>
    </source>
</evidence>
<evidence type="ECO:0000313" key="8">
    <source>
        <dbReference type="EMBL" id="OHA67231.1"/>
    </source>
</evidence>
<keyword evidence="2" id="KW-0863">Zinc-finger</keyword>
<evidence type="ECO:0000256" key="3">
    <source>
        <dbReference type="ARBA" id="ARBA00022833"/>
    </source>
</evidence>
<proteinExistence type="predicted"/>
<feature type="domain" description="Zinc finger DksA/TraR C4-type" evidence="7">
    <location>
        <begin position="92"/>
        <end position="120"/>
    </location>
</feature>
<feature type="zinc finger region" description="dksA C4-type" evidence="4">
    <location>
        <begin position="96"/>
        <end position="120"/>
    </location>
</feature>
<name>A0A1G2R567_9BACT</name>
<feature type="region of interest" description="Disordered" evidence="6">
    <location>
        <begin position="32"/>
        <end position="52"/>
    </location>
</feature>
<feature type="compositionally biased region" description="Basic and acidic residues" evidence="6">
    <location>
        <begin position="32"/>
        <end position="47"/>
    </location>
</feature>
<dbReference type="SUPFAM" id="SSF57716">
    <property type="entry name" value="Glucocorticoid receptor-like (DNA-binding domain)"/>
    <property type="match status" value="1"/>
</dbReference>
<dbReference type="Proteomes" id="UP000179258">
    <property type="component" value="Unassembled WGS sequence"/>
</dbReference>
<evidence type="ECO:0000259" key="7">
    <source>
        <dbReference type="Pfam" id="PF01258"/>
    </source>
</evidence>
<accession>A0A1G2R567</accession>